<organism evidence="2 3">
    <name type="scientific">Homarus americanus</name>
    <name type="common">American lobster</name>
    <dbReference type="NCBI Taxonomy" id="6706"/>
    <lineage>
        <taxon>Eukaryota</taxon>
        <taxon>Metazoa</taxon>
        <taxon>Ecdysozoa</taxon>
        <taxon>Arthropoda</taxon>
        <taxon>Crustacea</taxon>
        <taxon>Multicrustacea</taxon>
        <taxon>Malacostraca</taxon>
        <taxon>Eumalacostraca</taxon>
        <taxon>Eucarida</taxon>
        <taxon>Decapoda</taxon>
        <taxon>Pleocyemata</taxon>
        <taxon>Astacidea</taxon>
        <taxon>Nephropoidea</taxon>
        <taxon>Nephropidae</taxon>
        <taxon>Homarus</taxon>
    </lineage>
</organism>
<dbReference type="InterPro" id="IPR002557">
    <property type="entry name" value="Chitin-bd_dom"/>
</dbReference>
<dbReference type="PROSITE" id="PS50940">
    <property type="entry name" value="CHIT_BIND_II"/>
    <property type="match status" value="1"/>
</dbReference>
<evidence type="ECO:0000313" key="2">
    <source>
        <dbReference type="EMBL" id="KAG7155399.1"/>
    </source>
</evidence>
<dbReference type="AlphaFoldDB" id="A0A8J5JER4"/>
<dbReference type="Proteomes" id="UP000747542">
    <property type="component" value="Unassembled WGS sequence"/>
</dbReference>
<accession>A0A8J5JER4</accession>
<sequence length="146" mass="16073">MMVKSVALVGVMVGVVVGVVAALPRLVKRNSTPFEYQLPSNASVIVGRINTGFDCTNRQYGYYADQANGCAIFHVCYPYVDAEGNTVTSMYSFFCGEGTIFDQSTLTCNFPENALPCDAAESYYNINSYFARENTQFRDGSVDNIF</sequence>
<proteinExistence type="predicted"/>
<dbReference type="PANTHER" id="PTHR22933">
    <property type="entry name" value="FI18007P1-RELATED"/>
    <property type="match status" value="1"/>
</dbReference>
<gene>
    <name evidence="2" type="ORF">Hamer_G023685</name>
</gene>
<protein>
    <submittedName>
        <fullName evidence="2">U-scoloptoxin(01)-Cw1a-like 35</fullName>
    </submittedName>
</protein>
<dbReference type="EMBL" id="JAHLQT010041777">
    <property type="protein sequence ID" value="KAG7155399.1"/>
    <property type="molecule type" value="Genomic_DNA"/>
</dbReference>
<feature type="domain" description="Chitin-binding type-2" evidence="1">
    <location>
        <begin position="52"/>
        <end position="119"/>
    </location>
</feature>
<dbReference type="SUPFAM" id="SSF57625">
    <property type="entry name" value="Invertebrate chitin-binding proteins"/>
    <property type="match status" value="1"/>
</dbReference>
<dbReference type="GO" id="GO:0008061">
    <property type="term" value="F:chitin binding"/>
    <property type="evidence" value="ECO:0007669"/>
    <property type="project" value="InterPro"/>
</dbReference>
<dbReference type="InterPro" id="IPR052976">
    <property type="entry name" value="Scoloptoxin-like"/>
</dbReference>
<dbReference type="GO" id="GO:0005576">
    <property type="term" value="C:extracellular region"/>
    <property type="evidence" value="ECO:0007669"/>
    <property type="project" value="InterPro"/>
</dbReference>
<name>A0A8J5JER4_HOMAM</name>
<reference evidence="2" key="1">
    <citation type="journal article" date="2021" name="Sci. Adv.">
        <title>The American lobster genome reveals insights on longevity, neural, and immune adaptations.</title>
        <authorList>
            <person name="Polinski J.M."/>
            <person name="Zimin A.V."/>
            <person name="Clark K.F."/>
            <person name="Kohn A.B."/>
            <person name="Sadowski N."/>
            <person name="Timp W."/>
            <person name="Ptitsyn A."/>
            <person name="Khanna P."/>
            <person name="Romanova D.Y."/>
            <person name="Williams P."/>
            <person name="Greenwood S.J."/>
            <person name="Moroz L.L."/>
            <person name="Walt D.R."/>
            <person name="Bodnar A.G."/>
        </authorList>
    </citation>
    <scope>NUCLEOTIDE SEQUENCE</scope>
    <source>
        <strain evidence="2">GMGI-L3</strain>
    </source>
</reference>
<dbReference type="Gene3D" id="2.170.140.10">
    <property type="entry name" value="Chitin binding domain"/>
    <property type="match status" value="1"/>
</dbReference>
<comment type="caution">
    <text evidence="2">The sequence shown here is derived from an EMBL/GenBank/DDBJ whole genome shotgun (WGS) entry which is preliminary data.</text>
</comment>
<dbReference type="Pfam" id="PF01607">
    <property type="entry name" value="CBM_14"/>
    <property type="match status" value="1"/>
</dbReference>
<evidence type="ECO:0000259" key="1">
    <source>
        <dbReference type="PROSITE" id="PS50940"/>
    </source>
</evidence>
<evidence type="ECO:0000313" key="3">
    <source>
        <dbReference type="Proteomes" id="UP000747542"/>
    </source>
</evidence>
<keyword evidence="3" id="KW-1185">Reference proteome</keyword>
<dbReference type="InterPro" id="IPR036508">
    <property type="entry name" value="Chitin-bd_dom_sf"/>
</dbReference>
<dbReference type="PANTHER" id="PTHR22933:SF43">
    <property type="entry name" value="LP10131P"/>
    <property type="match status" value="1"/>
</dbReference>